<evidence type="ECO:0000313" key="8">
    <source>
        <dbReference type="EMBL" id="KAJ4450928.1"/>
    </source>
</evidence>
<evidence type="ECO:0000256" key="5">
    <source>
        <dbReference type="ARBA" id="ARBA00022837"/>
    </source>
</evidence>
<evidence type="ECO:0000256" key="6">
    <source>
        <dbReference type="ARBA" id="ARBA00023180"/>
    </source>
</evidence>
<evidence type="ECO:0000259" key="7">
    <source>
        <dbReference type="Pfam" id="PF00884"/>
    </source>
</evidence>
<dbReference type="PANTHER" id="PTHR10342:SF264">
    <property type="entry name" value="MIP05773P-RELATED"/>
    <property type="match status" value="1"/>
</dbReference>
<name>A0ABQ8TW58_PERAM</name>
<dbReference type="SUPFAM" id="SSF53649">
    <property type="entry name" value="Alkaline phosphatase-like"/>
    <property type="match status" value="1"/>
</dbReference>
<keyword evidence="3" id="KW-0479">Metal-binding</keyword>
<evidence type="ECO:0000256" key="1">
    <source>
        <dbReference type="ARBA" id="ARBA00001913"/>
    </source>
</evidence>
<dbReference type="InterPro" id="IPR024607">
    <property type="entry name" value="Sulfatase_CS"/>
</dbReference>
<dbReference type="Gene3D" id="3.30.1120.10">
    <property type="match status" value="1"/>
</dbReference>
<dbReference type="CDD" id="cd16029">
    <property type="entry name" value="4-S"/>
    <property type="match status" value="1"/>
</dbReference>
<feature type="domain" description="Sulfatase N-terminal" evidence="7">
    <location>
        <begin position="1"/>
        <end position="314"/>
    </location>
</feature>
<sequence>GWNDVSFHGSNEISTPNIDALAYYGIILNNHYSQPLCTPSRAALLTGKYPIHNGMQKNLILEPEPWGLPLTEVLLPQYLSNLNYTSHIVGKWHLGYFKKAYTPTYRGFASHYGFWNGFQDYYSHMVQASFVPYEGYDMRRNLEIAVEAQGHYSTDLFTEEAVNIITQHDPSNSSLFLYLSHLATHAGNYENPLQAPADVISKFRYIKEPERRLYAAMTWKLDESVGKVMWALQQKGILNNTIVAFVSDNGAATNGIHSNKGSNWPLRGEKGTPWEGSSRTVALLWSTTLQKKKRISSQLMHITDWLPTLYSAAGSTFFGHLDTWTDNPDRNSSLMYDTEAVLNSLSANAIASLPLENRITSKEIEELRKRARIYCSGPTKPCRPLQRPCIFDIELDPCEMHDLYEQNSNIVRDFELEIANYQRTAVEPNNKRSEKLANPKYWNNTWTFWGDLPAPTQIETGRRV</sequence>
<evidence type="ECO:0000256" key="3">
    <source>
        <dbReference type="ARBA" id="ARBA00022723"/>
    </source>
</evidence>
<keyword evidence="5" id="KW-0106">Calcium</keyword>
<dbReference type="InterPro" id="IPR017850">
    <property type="entry name" value="Alkaline_phosphatase_core_sf"/>
</dbReference>
<comment type="cofactor">
    <cofactor evidence="1">
        <name>Ca(2+)</name>
        <dbReference type="ChEBI" id="CHEBI:29108"/>
    </cofactor>
</comment>
<comment type="caution">
    <text evidence="8">The sequence shown here is derived from an EMBL/GenBank/DDBJ whole genome shotgun (WGS) entry which is preliminary data.</text>
</comment>
<reference evidence="8 9" key="1">
    <citation type="journal article" date="2022" name="Allergy">
        <title>Genome assembly and annotation of Periplaneta americana reveal a comprehensive cockroach allergen profile.</title>
        <authorList>
            <person name="Wang L."/>
            <person name="Xiong Q."/>
            <person name="Saelim N."/>
            <person name="Wang L."/>
            <person name="Nong W."/>
            <person name="Wan A.T."/>
            <person name="Shi M."/>
            <person name="Liu X."/>
            <person name="Cao Q."/>
            <person name="Hui J.H.L."/>
            <person name="Sookrung N."/>
            <person name="Leung T.F."/>
            <person name="Tungtrongchitr A."/>
            <person name="Tsui S.K.W."/>
        </authorList>
    </citation>
    <scope>NUCLEOTIDE SEQUENCE [LARGE SCALE GENOMIC DNA]</scope>
    <source>
        <strain evidence="8">PWHHKU_190912</strain>
    </source>
</reference>
<dbReference type="InterPro" id="IPR047115">
    <property type="entry name" value="ARSB"/>
</dbReference>
<keyword evidence="4" id="KW-0378">Hydrolase</keyword>
<dbReference type="Pfam" id="PF00884">
    <property type="entry name" value="Sulfatase"/>
    <property type="match status" value="1"/>
</dbReference>
<keyword evidence="9" id="KW-1185">Reference proteome</keyword>
<keyword evidence="6" id="KW-0325">Glycoprotein</keyword>
<comment type="similarity">
    <text evidence="2">Belongs to the sulfatase family.</text>
</comment>
<proteinExistence type="inferred from homology"/>
<evidence type="ECO:0000256" key="2">
    <source>
        <dbReference type="ARBA" id="ARBA00008779"/>
    </source>
</evidence>
<feature type="non-terminal residue" evidence="8">
    <location>
        <position position="1"/>
    </location>
</feature>
<dbReference type="EMBL" id="JAJSOF020000001">
    <property type="protein sequence ID" value="KAJ4450928.1"/>
    <property type="molecule type" value="Genomic_DNA"/>
</dbReference>
<gene>
    <name evidence="8" type="ORF">ANN_02363</name>
</gene>
<protein>
    <recommendedName>
        <fullName evidence="7">Sulfatase N-terminal domain-containing protein</fullName>
    </recommendedName>
</protein>
<dbReference type="PROSITE" id="PS00523">
    <property type="entry name" value="SULFATASE_1"/>
    <property type="match status" value="1"/>
</dbReference>
<dbReference type="Proteomes" id="UP001148838">
    <property type="component" value="Unassembled WGS sequence"/>
</dbReference>
<evidence type="ECO:0000256" key="4">
    <source>
        <dbReference type="ARBA" id="ARBA00022801"/>
    </source>
</evidence>
<dbReference type="Gene3D" id="3.40.720.10">
    <property type="entry name" value="Alkaline Phosphatase, subunit A"/>
    <property type="match status" value="1"/>
</dbReference>
<dbReference type="InterPro" id="IPR000917">
    <property type="entry name" value="Sulfatase_N"/>
</dbReference>
<dbReference type="PANTHER" id="PTHR10342">
    <property type="entry name" value="ARYLSULFATASE"/>
    <property type="match status" value="1"/>
</dbReference>
<accession>A0ABQ8TW58</accession>
<evidence type="ECO:0000313" key="9">
    <source>
        <dbReference type="Proteomes" id="UP001148838"/>
    </source>
</evidence>
<organism evidence="8 9">
    <name type="scientific">Periplaneta americana</name>
    <name type="common">American cockroach</name>
    <name type="synonym">Blatta americana</name>
    <dbReference type="NCBI Taxonomy" id="6978"/>
    <lineage>
        <taxon>Eukaryota</taxon>
        <taxon>Metazoa</taxon>
        <taxon>Ecdysozoa</taxon>
        <taxon>Arthropoda</taxon>
        <taxon>Hexapoda</taxon>
        <taxon>Insecta</taxon>
        <taxon>Pterygota</taxon>
        <taxon>Neoptera</taxon>
        <taxon>Polyneoptera</taxon>
        <taxon>Dictyoptera</taxon>
        <taxon>Blattodea</taxon>
        <taxon>Blattoidea</taxon>
        <taxon>Blattidae</taxon>
        <taxon>Blattinae</taxon>
        <taxon>Periplaneta</taxon>
    </lineage>
</organism>